<evidence type="ECO:0000256" key="7">
    <source>
        <dbReference type="ARBA" id="ARBA00023136"/>
    </source>
</evidence>
<dbReference type="GO" id="GO:0000139">
    <property type="term" value="C:Golgi membrane"/>
    <property type="evidence" value="ECO:0007669"/>
    <property type="project" value="UniProtKB-SubCell"/>
</dbReference>
<evidence type="ECO:0000256" key="4">
    <source>
        <dbReference type="ARBA" id="ARBA00022692"/>
    </source>
</evidence>
<dbReference type="GO" id="GO:0016788">
    <property type="term" value="F:hydrolase activity, acting on ester bonds"/>
    <property type="evidence" value="ECO:0007669"/>
    <property type="project" value="TreeGrafter"/>
</dbReference>
<sequence length="121" mass="13927">MASNIIFTVSCILLALTGWSDGSMGDRSNYFRTCLLQCSQANCPSSAFFVENDLPDASWARQQPWYMKAFLWECEDECKYNCMWDTVDRFRENNYSIPQFYVAICSSFRNPGASFGHLLHS</sequence>
<evidence type="ECO:0000313" key="10">
    <source>
        <dbReference type="Proteomes" id="UP000186922"/>
    </source>
</evidence>
<evidence type="ECO:0000256" key="8">
    <source>
        <dbReference type="RuleBase" id="RU365066"/>
    </source>
</evidence>
<dbReference type="GO" id="GO:0006506">
    <property type="term" value="P:GPI anchor biosynthetic process"/>
    <property type="evidence" value="ECO:0007669"/>
    <property type="project" value="UniProtKB-KW"/>
</dbReference>
<feature type="chain" id="PRO_5016480778" description="Post-GPI attachment to proteins factor 3" evidence="8">
    <location>
        <begin position="23"/>
        <end position="121"/>
    </location>
</feature>
<dbReference type="OrthoDB" id="419770at2759"/>
<dbReference type="PANTHER" id="PTHR13148">
    <property type="entry name" value="PER1-RELATED"/>
    <property type="match status" value="1"/>
</dbReference>
<feature type="signal peptide" evidence="8">
    <location>
        <begin position="1"/>
        <end position="22"/>
    </location>
</feature>
<evidence type="ECO:0000256" key="3">
    <source>
        <dbReference type="ARBA" id="ARBA00022502"/>
    </source>
</evidence>
<comment type="function">
    <text evidence="8">Involved in the lipid remodeling steps of GPI-anchor maturation.</text>
</comment>
<proteinExistence type="inferred from homology"/>
<name>A0A1D1W165_RAMVA</name>
<dbReference type="Proteomes" id="UP000186922">
    <property type="component" value="Unassembled WGS sequence"/>
</dbReference>
<protein>
    <recommendedName>
        <fullName evidence="8">Post-GPI attachment to proteins factor 3</fullName>
    </recommendedName>
</protein>
<keyword evidence="5 8" id="KW-0732">Signal</keyword>
<dbReference type="AlphaFoldDB" id="A0A1D1W165"/>
<dbReference type="Pfam" id="PF04080">
    <property type="entry name" value="Per1"/>
    <property type="match status" value="1"/>
</dbReference>
<keyword evidence="8" id="KW-0333">Golgi apparatus</keyword>
<dbReference type="GO" id="GO:0005789">
    <property type="term" value="C:endoplasmic reticulum membrane"/>
    <property type="evidence" value="ECO:0007669"/>
    <property type="project" value="TreeGrafter"/>
</dbReference>
<reference evidence="9 10" key="1">
    <citation type="journal article" date="2016" name="Nat. Commun.">
        <title>Extremotolerant tardigrade genome and improved radiotolerance of human cultured cells by tardigrade-unique protein.</title>
        <authorList>
            <person name="Hashimoto T."/>
            <person name="Horikawa D.D."/>
            <person name="Saito Y."/>
            <person name="Kuwahara H."/>
            <person name="Kozuka-Hata H."/>
            <person name="Shin-I T."/>
            <person name="Minakuchi Y."/>
            <person name="Ohishi K."/>
            <person name="Motoyama A."/>
            <person name="Aizu T."/>
            <person name="Enomoto A."/>
            <person name="Kondo K."/>
            <person name="Tanaka S."/>
            <person name="Hara Y."/>
            <person name="Koshikawa S."/>
            <person name="Sagara H."/>
            <person name="Miura T."/>
            <person name="Yokobori S."/>
            <person name="Miyagawa K."/>
            <person name="Suzuki Y."/>
            <person name="Kubo T."/>
            <person name="Oyama M."/>
            <person name="Kohara Y."/>
            <person name="Fujiyama A."/>
            <person name="Arakawa K."/>
            <person name="Katayama T."/>
            <person name="Toyoda A."/>
            <person name="Kunieda T."/>
        </authorList>
    </citation>
    <scope>NUCLEOTIDE SEQUENCE [LARGE SCALE GENOMIC DNA]</scope>
    <source>
        <strain evidence="9 10">YOKOZUNA-1</strain>
    </source>
</reference>
<comment type="caution">
    <text evidence="9">The sequence shown here is derived from an EMBL/GenBank/DDBJ whole genome shotgun (WGS) entry which is preliminary data.</text>
</comment>
<comment type="similarity">
    <text evidence="2 8">Belongs to the PGAP3 family.</text>
</comment>
<comment type="subcellular location">
    <subcellularLocation>
        <location evidence="1">Endomembrane system</location>
        <topology evidence="1">Multi-pass membrane protein</topology>
    </subcellularLocation>
    <subcellularLocation>
        <location evidence="8">Golgi apparatus membrane</location>
        <topology evidence="8">Multi-pass membrane protein</topology>
    </subcellularLocation>
</comment>
<keyword evidence="3 8" id="KW-0337">GPI-anchor biosynthesis</keyword>
<keyword evidence="10" id="KW-1185">Reference proteome</keyword>
<evidence type="ECO:0000256" key="5">
    <source>
        <dbReference type="ARBA" id="ARBA00022729"/>
    </source>
</evidence>
<keyword evidence="4" id="KW-0812">Transmembrane</keyword>
<evidence type="ECO:0000256" key="6">
    <source>
        <dbReference type="ARBA" id="ARBA00022989"/>
    </source>
</evidence>
<dbReference type="EMBL" id="BDGG01000014">
    <property type="protein sequence ID" value="GAV07016.1"/>
    <property type="molecule type" value="Genomic_DNA"/>
</dbReference>
<evidence type="ECO:0000313" key="9">
    <source>
        <dbReference type="EMBL" id="GAV07016.1"/>
    </source>
</evidence>
<dbReference type="STRING" id="947166.A0A1D1W165"/>
<accession>A0A1D1W165</accession>
<keyword evidence="6" id="KW-1133">Transmembrane helix</keyword>
<keyword evidence="7" id="KW-0472">Membrane</keyword>
<evidence type="ECO:0000256" key="2">
    <source>
        <dbReference type="ARBA" id="ARBA00006387"/>
    </source>
</evidence>
<evidence type="ECO:0000256" key="1">
    <source>
        <dbReference type="ARBA" id="ARBA00004127"/>
    </source>
</evidence>
<gene>
    <name evidence="9" type="primary">RvY_16911</name>
    <name evidence="9" type="synonym">RvY_16911.1</name>
    <name evidence="9" type="ORF">RvY_16911-1</name>
</gene>
<dbReference type="InterPro" id="IPR007217">
    <property type="entry name" value="Per1-like"/>
</dbReference>
<organism evidence="9 10">
    <name type="scientific">Ramazzottius varieornatus</name>
    <name type="common">Water bear</name>
    <name type="synonym">Tardigrade</name>
    <dbReference type="NCBI Taxonomy" id="947166"/>
    <lineage>
        <taxon>Eukaryota</taxon>
        <taxon>Metazoa</taxon>
        <taxon>Ecdysozoa</taxon>
        <taxon>Tardigrada</taxon>
        <taxon>Eutardigrada</taxon>
        <taxon>Parachela</taxon>
        <taxon>Hypsibioidea</taxon>
        <taxon>Ramazzottiidae</taxon>
        <taxon>Ramazzottius</taxon>
    </lineage>
</organism>
<dbReference type="PANTHER" id="PTHR13148:SF0">
    <property type="entry name" value="POST-GPI ATTACHMENT TO PROTEINS FACTOR 3"/>
    <property type="match status" value="1"/>
</dbReference>